<proteinExistence type="predicted"/>
<evidence type="ECO:0000313" key="2">
    <source>
        <dbReference type="Proteomes" id="UP000000692"/>
    </source>
</evidence>
<keyword evidence="2" id="KW-1185">Reference proteome</keyword>
<dbReference type="Proteomes" id="UP000000692">
    <property type="component" value="Plasmid 1"/>
</dbReference>
<dbReference type="HOGENOM" id="CLU_911476_0_0_5"/>
<geneLocation type="plasmid" evidence="2">
    <name>pKVU_100</name>
</geneLocation>
<reference evidence="1 2" key="1">
    <citation type="journal article" date="2011" name="J. Bacteriol.">
        <title>Complete genome sequence of the industrial strain Ketogulonicigenium vulgare WSH-001.</title>
        <authorList>
            <person name="Liu L."/>
            <person name="Li Y."/>
            <person name="Zhang J."/>
            <person name="Zhou Z."/>
            <person name="Liu J."/>
            <person name="Li X."/>
            <person name="Zhou J."/>
            <person name="Du G."/>
            <person name="Wang L."/>
            <person name="Chen J."/>
        </authorList>
    </citation>
    <scope>NUCLEOTIDE SEQUENCE [LARGE SCALE GENOMIC DNA]</scope>
    <source>
        <strain evidence="1 2">WSH-001</strain>
        <plasmid evidence="2">pKVU_100</plasmid>
    </source>
</reference>
<keyword evidence="1" id="KW-0614">Plasmid</keyword>
<evidence type="ECO:0008006" key="3">
    <source>
        <dbReference type="Google" id="ProtNLM"/>
    </source>
</evidence>
<dbReference type="RefSeq" id="WP_013368584.1">
    <property type="nucleotide sequence ID" value="NC_017386.1"/>
</dbReference>
<dbReference type="SUPFAM" id="SSF144064">
    <property type="entry name" value="Heme iron utilization protein-like"/>
    <property type="match status" value="1"/>
</dbReference>
<dbReference type="KEGG" id="kvl:KVU_PA0238"/>
<organism evidence="1 2">
    <name type="scientific">Ketogulonicigenium vulgare (strain WSH-001)</name>
    <dbReference type="NCBI Taxonomy" id="759362"/>
    <lineage>
        <taxon>Bacteria</taxon>
        <taxon>Pseudomonadati</taxon>
        <taxon>Pseudomonadota</taxon>
        <taxon>Alphaproteobacteria</taxon>
        <taxon>Rhodobacterales</taxon>
        <taxon>Roseobacteraceae</taxon>
        <taxon>Ketogulonicigenium</taxon>
    </lineage>
</organism>
<evidence type="ECO:0000313" key="1">
    <source>
        <dbReference type="EMBL" id="AEM42655.1"/>
    </source>
</evidence>
<dbReference type="InterPro" id="IPR053733">
    <property type="entry name" value="Heme_Transport_Util_sf"/>
</dbReference>
<dbReference type="OrthoDB" id="7808819at2"/>
<gene>
    <name evidence="1" type="ordered locus">KVU_PA0238</name>
</gene>
<dbReference type="AlphaFoldDB" id="F9YBA3"/>
<dbReference type="Gene3D" id="3.40.1570.10">
    <property type="entry name" value="HemS/ChuS/ChuX like domains"/>
    <property type="match status" value="1"/>
</dbReference>
<dbReference type="EMBL" id="CP002019">
    <property type="protein sequence ID" value="AEM42655.1"/>
    <property type="molecule type" value="Genomic_DNA"/>
</dbReference>
<name>F9YBA3_KETVW</name>
<protein>
    <recommendedName>
        <fullName evidence="3">Haemin-degrading HemS/ChuX domain-containing protein</fullName>
    </recommendedName>
</protein>
<sequence>MPETLRACHCPPALPATCAALERAGGRAVDLGLEELALFAICFDTAQILTTNHGALVEGRGGYAALQRTGTPLRLNPRRPAIRVQGWRALPVLLSPAGADGPAALSVAAGDGRIQHRIQIAGDDLIRAETLPHLAATPTAAPLRPRPDNVFSLVELRQRRATWAQLSMADRIDDILHDGGAARCAYLPLIGAGARRVQPQILPSFIRYLCRQNRSIAVTVPVDGMAQTLLGDALRCGTLGPMILCDTTSGRFALDPAHIASLWVTRHGADAALELYDAHHTCLAILHAPPCPTWASYLEAMPSTL</sequence>
<accession>F9YBA3</accession>